<keyword evidence="3" id="KW-1185">Reference proteome</keyword>
<feature type="compositionally biased region" description="Basic residues" evidence="1">
    <location>
        <begin position="69"/>
        <end position="89"/>
    </location>
</feature>
<dbReference type="AlphaFoldDB" id="A0A2A9F8C0"/>
<feature type="region of interest" description="Disordered" evidence="1">
    <location>
        <begin position="46"/>
        <end position="109"/>
    </location>
</feature>
<evidence type="ECO:0000313" key="3">
    <source>
        <dbReference type="Proteomes" id="UP000243542"/>
    </source>
</evidence>
<evidence type="ECO:0000313" key="2">
    <source>
        <dbReference type="EMBL" id="PFG46792.1"/>
    </source>
</evidence>
<feature type="compositionally biased region" description="Low complexity" evidence="1">
    <location>
        <begin position="90"/>
        <end position="106"/>
    </location>
</feature>
<name>A0A2A9F8C0_9PSEU</name>
<organism evidence="2 3">
    <name type="scientific">Amycolatopsis sulphurea</name>
    <dbReference type="NCBI Taxonomy" id="76022"/>
    <lineage>
        <taxon>Bacteria</taxon>
        <taxon>Bacillati</taxon>
        <taxon>Actinomycetota</taxon>
        <taxon>Actinomycetes</taxon>
        <taxon>Pseudonocardiales</taxon>
        <taxon>Pseudonocardiaceae</taxon>
        <taxon>Amycolatopsis</taxon>
    </lineage>
</organism>
<proteinExistence type="predicted"/>
<dbReference type="EMBL" id="PDJK01000002">
    <property type="protein sequence ID" value="PFG46792.1"/>
    <property type="molecule type" value="Genomic_DNA"/>
</dbReference>
<evidence type="ECO:0000256" key="1">
    <source>
        <dbReference type="SAM" id="MobiDB-lite"/>
    </source>
</evidence>
<comment type="caution">
    <text evidence="2">The sequence shown here is derived from an EMBL/GenBank/DDBJ whole genome shotgun (WGS) entry which is preliminary data.</text>
</comment>
<protein>
    <submittedName>
        <fullName evidence="2">Uncharacterized protein</fullName>
    </submittedName>
</protein>
<dbReference type="Proteomes" id="UP000243542">
    <property type="component" value="Unassembled WGS sequence"/>
</dbReference>
<sequence>MVPPGGGAAARALRTCSAAGVGPLVLCNACPAVGVAPLVLGRSCLPRRSRDSQSPPTELPSPLNGNHRAQLHFRRSKASPRPNPGRRHSATTPTPDSAATPTATGPQRCDATATSMLNVAAQRRHRPSALTCNNDANLQRCRPTAMPGPRPNPHPLAGRCPEHRPSPRKGNRRHRPSASPLVATSPASSLGSPPPATPLTCFARPGLNPSRRLGVHPALDQPSTPESWK</sequence>
<gene>
    <name evidence="2" type="ORF">ATK36_1788</name>
</gene>
<reference evidence="2 3" key="1">
    <citation type="submission" date="2017-10" db="EMBL/GenBank/DDBJ databases">
        <title>Sequencing the genomes of 1000 actinobacteria strains.</title>
        <authorList>
            <person name="Klenk H.-P."/>
        </authorList>
    </citation>
    <scope>NUCLEOTIDE SEQUENCE [LARGE SCALE GENOMIC DNA]</scope>
    <source>
        <strain evidence="2 3">DSM 46092</strain>
    </source>
</reference>
<accession>A0A2A9F8C0</accession>
<feature type="compositionally biased region" description="Basic residues" evidence="1">
    <location>
        <begin position="166"/>
        <end position="176"/>
    </location>
</feature>
<feature type="region of interest" description="Disordered" evidence="1">
    <location>
        <begin position="139"/>
        <end position="229"/>
    </location>
</feature>